<dbReference type="InterPro" id="IPR047157">
    <property type="entry name" value="PHRF1/Atg35"/>
</dbReference>
<feature type="compositionally biased region" description="Low complexity" evidence="5">
    <location>
        <begin position="246"/>
        <end position="258"/>
    </location>
</feature>
<dbReference type="EMBL" id="UYRW01002203">
    <property type="protein sequence ID" value="VDK83657.1"/>
    <property type="molecule type" value="Genomic_DNA"/>
</dbReference>
<feature type="region of interest" description="Disordered" evidence="5">
    <location>
        <begin position="244"/>
        <end position="271"/>
    </location>
</feature>
<evidence type="ECO:0000256" key="3">
    <source>
        <dbReference type="ARBA" id="ARBA00022833"/>
    </source>
</evidence>
<dbReference type="WBParaSite" id="nOo.2.0.1.t06778-RA">
    <property type="protein sequence ID" value="nOo.2.0.1.t06778-RA"/>
    <property type="gene ID" value="nOo.2.0.1.g06778"/>
</dbReference>
<evidence type="ECO:0000256" key="1">
    <source>
        <dbReference type="ARBA" id="ARBA00022723"/>
    </source>
</evidence>
<name>A0A182EFB3_ONCOC</name>
<reference evidence="8 9" key="2">
    <citation type="submission" date="2018-08" db="EMBL/GenBank/DDBJ databases">
        <authorList>
            <person name="Laetsch R D."/>
            <person name="Stevens L."/>
            <person name="Kumar S."/>
            <person name="Blaxter L. M."/>
        </authorList>
    </citation>
    <scope>NUCLEOTIDE SEQUENCE [LARGE SCALE GENOMIC DNA]</scope>
</reference>
<dbReference type="InterPro" id="IPR017907">
    <property type="entry name" value="Znf_RING_CS"/>
</dbReference>
<dbReference type="InterPro" id="IPR013083">
    <property type="entry name" value="Znf_RING/FYVE/PHD"/>
</dbReference>
<protein>
    <submittedName>
        <fullName evidence="10">PHD-type domain-containing protein</fullName>
    </submittedName>
</protein>
<evidence type="ECO:0000259" key="6">
    <source>
        <dbReference type="PROSITE" id="PS50016"/>
    </source>
</evidence>
<dbReference type="Proteomes" id="UP000271087">
    <property type="component" value="Unassembled WGS sequence"/>
</dbReference>
<dbReference type="PROSITE" id="PS00518">
    <property type="entry name" value="ZF_RING_1"/>
    <property type="match status" value="1"/>
</dbReference>
<sequence>MELNCTVCLDRLKYPLGKPDNCEHKFCFKCISDWLKKRSQCPLCGGTPKYLIKINENEKETKIPVKKRTAKQFENELLVREQLEDQSGSSDEVEDITIQYASCRLCRRSDNEHLLLLCDGNVGQNADGSMIRCNVAYHCYCLPEKLDQIPEDDWFCPFCAVKPENAKHLAEQTNLNTLPASAVDTNNSLVIKNETDARQDSNCHPNESSKQDDMEMKTIKYNNITNFESTVACGVCGDSDAESESMESNCSSENSELCSETDESASNYDDDYEETDLDNIIESSNDSEDWEAETTNGNFDDDKVDYEESDESDSEYQRIRSKFRNGCTRRRTNRNRSKTVYSAEKVSGFITKTKSKSGKTMTTYHRFDLTRRHST</sequence>
<keyword evidence="1" id="KW-0479">Metal-binding</keyword>
<dbReference type="PROSITE" id="PS50089">
    <property type="entry name" value="ZF_RING_2"/>
    <property type="match status" value="1"/>
</dbReference>
<dbReference type="SMART" id="SM00184">
    <property type="entry name" value="RING"/>
    <property type="match status" value="2"/>
</dbReference>
<feature type="compositionally biased region" description="Acidic residues" evidence="5">
    <location>
        <begin position="302"/>
        <end position="314"/>
    </location>
</feature>
<accession>A0A182EFB3</accession>
<feature type="region of interest" description="Disordered" evidence="5">
    <location>
        <begin position="284"/>
        <end position="314"/>
    </location>
</feature>
<keyword evidence="9" id="KW-1185">Reference proteome</keyword>
<dbReference type="AlphaFoldDB" id="A0A182EFB3"/>
<dbReference type="OrthoDB" id="5854384at2759"/>
<evidence type="ECO:0000313" key="8">
    <source>
        <dbReference type="EMBL" id="VDK83657.1"/>
    </source>
</evidence>
<organism evidence="10">
    <name type="scientific">Onchocerca ochengi</name>
    <name type="common">Filarial nematode worm</name>
    <dbReference type="NCBI Taxonomy" id="42157"/>
    <lineage>
        <taxon>Eukaryota</taxon>
        <taxon>Metazoa</taxon>
        <taxon>Ecdysozoa</taxon>
        <taxon>Nematoda</taxon>
        <taxon>Chromadorea</taxon>
        <taxon>Rhabditida</taxon>
        <taxon>Spirurina</taxon>
        <taxon>Spiruromorpha</taxon>
        <taxon>Filarioidea</taxon>
        <taxon>Onchocercidae</taxon>
        <taxon>Onchocerca</taxon>
    </lineage>
</organism>
<dbReference type="SUPFAM" id="SSF57850">
    <property type="entry name" value="RING/U-box"/>
    <property type="match status" value="1"/>
</dbReference>
<dbReference type="Gene3D" id="3.30.40.10">
    <property type="entry name" value="Zinc/RING finger domain, C3HC4 (zinc finger)"/>
    <property type="match status" value="2"/>
</dbReference>
<evidence type="ECO:0000313" key="9">
    <source>
        <dbReference type="Proteomes" id="UP000271087"/>
    </source>
</evidence>
<dbReference type="InterPro" id="IPR001841">
    <property type="entry name" value="Znf_RING"/>
</dbReference>
<evidence type="ECO:0000256" key="2">
    <source>
        <dbReference type="ARBA" id="ARBA00022771"/>
    </source>
</evidence>
<feature type="domain" description="PHD-type" evidence="6">
    <location>
        <begin position="100"/>
        <end position="162"/>
    </location>
</feature>
<evidence type="ECO:0000313" key="10">
    <source>
        <dbReference type="WBParaSite" id="nOo.2.0.1.t06778-RA"/>
    </source>
</evidence>
<evidence type="ECO:0000256" key="4">
    <source>
        <dbReference type="PROSITE-ProRule" id="PRU00175"/>
    </source>
</evidence>
<dbReference type="InterPro" id="IPR019787">
    <property type="entry name" value="Znf_PHD-finger"/>
</dbReference>
<dbReference type="SMART" id="SM00249">
    <property type="entry name" value="PHD"/>
    <property type="match status" value="1"/>
</dbReference>
<dbReference type="InterPro" id="IPR011011">
    <property type="entry name" value="Znf_FYVE_PHD"/>
</dbReference>
<gene>
    <name evidence="8" type="ORF">NOO_LOCUS6778</name>
</gene>
<proteinExistence type="predicted"/>
<dbReference type="PROSITE" id="PS50016">
    <property type="entry name" value="ZF_PHD_2"/>
    <property type="match status" value="1"/>
</dbReference>
<evidence type="ECO:0000256" key="5">
    <source>
        <dbReference type="SAM" id="MobiDB-lite"/>
    </source>
</evidence>
<feature type="compositionally biased region" description="Acidic residues" evidence="5">
    <location>
        <begin position="259"/>
        <end position="271"/>
    </location>
</feature>
<reference evidence="10" key="1">
    <citation type="submission" date="2016-06" db="UniProtKB">
        <authorList>
            <consortium name="WormBaseParasite"/>
        </authorList>
    </citation>
    <scope>IDENTIFICATION</scope>
</reference>
<keyword evidence="2 4" id="KW-0863">Zinc-finger</keyword>
<dbReference type="PANTHER" id="PTHR12618:SF20">
    <property type="entry name" value="PHD AND RING FINGER DOMAIN-CONTAINING PROTEIN 1"/>
    <property type="match status" value="1"/>
</dbReference>
<dbReference type="STRING" id="42157.A0A182EFB3"/>
<evidence type="ECO:0000259" key="7">
    <source>
        <dbReference type="PROSITE" id="PS50089"/>
    </source>
</evidence>
<dbReference type="Pfam" id="PF13923">
    <property type="entry name" value="zf-C3HC4_2"/>
    <property type="match status" value="1"/>
</dbReference>
<dbReference type="GO" id="GO:0008270">
    <property type="term" value="F:zinc ion binding"/>
    <property type="evidence" value="ECO:0007669"/>
    <property type="project" value="UniProtKB-KW"/>
</dbReference>
<dbReference type="InterPro" id="IPR001965">
    <property type="entry name" value="Znf_PHD"/>
</dbReference>
<feature type="domain" description="RING-type" evidence="7">
    <location>
        <begin position="5"/>
        <end position="44"/>
    </location>
</feature>
<dbReference type="SUPFAM" id="SSF57903">
    <property type="entry name" value="FYVE/PHD zinc finger"/>
    <property type="match status" value="1"/>
</dbReference>
<keyword evidence="3" id="KW-0862">Zinc</keyword>
<dbReference type="PANTHER" id="PTHR12618">
    <property type="entry name" value="PHD AND RING FINGER DOMAIN-CONTAINING PROTEIN 1"/>
    <property type="match status" value="1"/>
</dbReference>